<evidence type="ECO:0000256" key="2">
    <source>
        <dbReference type="SAM" id="MobiDB-lite"/>
    </source>
</evidence>
<evidence type="ECO:0000259" key="3">
    <source>
        <dbReference type="PROSITE" id="PS50011"/>
    </source>
</evidence>
<dbReference type="Gene3D" id="3.30.200.20">
    <property type="entry name" value="Phosphorylase Kinase, domain 1"/>
    <property type="match status" value="1"/>
</dbReference>
<dbReference type="GO" id="GO:0005524">
    <property type="term" value="F:ATP binding"/>
    <property type="evidence" value="ECO:0007669"/>
    <property type="project" value="UniProtKB-UniRule"/>
</dbReference>
<dbReference type="InterPro" id="IPR017441">
    <property type="entry name" value="Protein_kinase_ATP_BS"/>
</dbReference>
<sequence length="539" mass="58233">MGFKHLFSRVIRKLKSGERTKTDSTATIYTDAIDVPLPISTAPEISEPEIHLDVSPPVIVGPDPTSMQVVLWQPPVFPALPFVSTPRIVSSQGHVLVPPLVHTAAALALGCPPTIAVQPLVGLYSLLRYSNRLEHDLMLQILQQSARVTTTVRSMEVGGPAPDEESSSPTPEIRYLVADLTLAHLAPMQKVPPGAYGPRRLPPPKASVNPQACPRGDGEGPLHGPEIRYLATDPALVAFASGQAVPGGTCEAHQAIGPAVGMPSLAWSSKKTAGTSEISTPNLPCPDLGAPPKKVPRYPPGLGYPEDDVGTAEMARVPTSILQPTLPCRPNLLNAELVPTEYLASAAAVHSTGFEPEVVQTQDGASSDAGKARFEKYMVQTNVVRMKAGMYRYKFTRPVGSGANGTVWFGEGTRDDGPAMDVAAKVINRQAFFSTFVSDKDLAQISTAKGKKYLDEKAVYAGNCVHNEFDAWLAATYECHPFLTPLIDCFSDDKNIYFIMRYYPENLRQRASNKACSLQLWQIRLIAAEMVCELKLLGD</sequence>
<dbReference type="SUPFAM" id="SSF56112">
    <property type="entry name" value="Protein kinase-like (PK-like)"/>
    <property type="match status" value="1"/>
</dbReference>
<dbReference type="HOGENOM" id="CLU_505383_0_0_1"/>
<evidence type="ECO:0000256" key="1">
    <source>
        <dbReference type="PROSITE-ProRule" id="PRU10141"/>
    </source>
</evidence>
<dbReference type="InterPro" id="IPR000719">
    <property type="entry name" value="Prot_kinase_dom"/>
</dbReference>
<organism evidence="4 5">
    <name type="scientific">Pisolithus microcarpus 441</name>
    <dbReference type="NCBI Taxonomy" id="765257"/>
    <lineage>
        <taxon>Eukaryota</taxon>
        <taxon>Fungi</taxon>
        <taxon>Dikarya</taxon>
        <taxon>Basidiomycota</taxon>
        <taxon>Agaricomycotina</taxon>
        <taxon>Agaricomycetes</taxon>
        <taxon>Agaricomycetidae</taxon>
        <taxon>Boletales</taxon>
        <taxon>Sclerodermatineae</taxon>
        <taxon>Pisolithaceae</taxon>
        <taxon>Pisolithus</taxon>
    </lineage>
</organism>
<name>A0A0C9ZIR0_9AGAM</name>
<protein>
    <recommendedName>
        <fullName evidence="3">Protein kinase domain-containing protein</fullName>
    </recommendedName>
</protein>
<keyword evidence="1" id="KW-0547">Nucleotide-binding</keyword>
<dbReference type="InterPro" id="IPR011009">
    <property type="entry name" value="Kinase-like_dom_sf"/>
</dbReference>
<keyword evidence="5" id="KW-1185">Reference proteome</keyword>
<dbReference type="OrthoDB" id="2691026at2759"/>
<evidence type="ECO:0000313" key="4">
    <source>
        <dbReference type="EMBL" id="KIK29126.1"/>
    </source>
</evidence>
<proteinExistence type="predicted"/>
<feature type="domain" description="Protein kinase" evidence="3">
    <location>
        <begin position="393"/>
        <end position="539"/>
    </location>
</feature>
<feature type="binding site" evidence="1">
    <location>
        <position position="425"/>
    </location>
    <ligand>
        <name>ATP</name>
        <dbReference type="ChEBI" id="CHEBI:30616"/>
    </ligand>
</feature>
<feature type="region of interest" description="Disordered" evidence="2">
    <location>
        <begin position="275"/>
        <end position="298"/>
    </location>
</feature>
<dbReference type="Proteomes" id="UP000054018">
    <property type="component" value="Unassembled WGS sequence"/>
</dbReference>
<dbReference type="PROSITE" id="PS50011">
    <property type="entry name" value="PROTEIN_KINASE_DOM"/>
    <property type="match status" value="1"/>
</dbReference>
<gene>
    <name evidence="4" type="ORF">PISMIDRAFT_518303</name>
</gene>
<dbReference type="AlphaFoldDB" id="A0A0C9ZIR0"/>
<dbReference type="EMBL" id="KN833690">
    <property type="protein sequence ID" value="KIK29126.1"/>
    <property type="molecule type" value="Genomic_DNA"/>
</dbReference>
<reference evidence="5" key="2">
    <citation type="submission" date="2015-01" db="EMBL/GenBank/DDBJ databases">
        <title>Evolutionary Origins and Diversification of the Mycorrhizal Mutualists.</title>
        <authorList>
            <consortium name="DOE Joint Genome Institute"/>
            <consortium name="Mycorrhizal Genomics Consortium"/>
            <person name="Kohler A."/>
            <person name="Kuo A."/>
            <person name="Nagy L.G."/>
            <person name="Floudas D."/>
            <person name="Copeland A."/>
            <person name="Barry K.W."/>
            <person name="Cichocki N."/>
            <person name="Veneault-Fourrey C."/>
            <person name="LaButti K."/>
            <person name="Lindquist E.A."/>
            <person name="Lipzen A."/>
            <person name="Lundell T."/>
            <person name="Morin E."/>
            <person name="Murat C."/>
            <person name="Riley R."/>
            <person name="Ohm R."/>
            <person name="Sun H."/>
            <person name="Tunlid A."/>
            <person name="Henrissat B."/>
            <person name="Grigoriev I.V."/>
            <person name="Hibbett D.S."/>
            <person name="Martin F."/>
        </authorList>
    </citation>
    <scope>NUCLEOTIDE SEQUENCE [LARGE SCALE GENOMIC DNA]</scope>
    <source>
        <strain evidence="5">441</strain>
    </source>
</reference>
<keyword evidence="1" id="KW-0067">ATP-binding</keyword>
<accession>A0A0C9ZIR0</accession>
<reference evidence="4 5" key="1">
    <citation type="submission" date="2014-04" db="EMBL/GenBank/DDBJ databases">
        <authorList>
            <consortium name="DOE Joint Genome Institute"/>
            <person name="Kuo A."/>
            <person name="Kohler A."/>
            <person name="Costa M.D."/>
            <person name="Nagy L.G."/>
            <person name="Floudas D."/>
            <person name="Copeland A."/>
            <person name="Barry K.W."/>
            <person name="Cichocki N."/>
            <person name="Veneault-Fourrey C."/>
            <person name="LaButti K."/>
            <person name="Lindquist E.A."/>
            <person name="Lipzen A."/>
            <person name="Lundell T."/>
            <person name="Morin E."/>
            <person name="Murat C."/>
            <person name="Sun H."/>
            <person name="Tunlid A."/>
            <person name="Henrissat B."/>
            <person name="Grigoriev I.V."/>
            <person name="Hibbett D.S."/>
            <person name="Martin F."/>
            <person name="Nordberg H.P."/>
            <person name="Cantor M.N."/>
            <person name="Hua S.X."/>
        </authorList>
    </citation>
    <scope>NUCLEOTIDE SEQUENCE [LARGE SCALE GENOMIC DNA]</scope>
    <source>
        <strain evidence="4 5">441</strain>
    </source>
</reference>
<evidence type="ECO:0000313" key="5">
    <source>
        <dbReference type="Proteomes" id="UP000054018"/>
    </source>
</evidence>
<dbReference type="GO" id="GO:0004672">
    <property type="term" value="F:protein kinase activity"/>
    <property type="evidence" value="ECO:0007669"/>
    <property type="project" value="InterPro"/>
</dbReference>
<dbReference type="PROSITE" id="PS00107">
    <property type="entry name" value="PROTEIN_KINASE_ATP"/>
    <property type="match status" value="1"/>
</dbReference>